<feature type="transmembrane region" description="Helical" evidence="1">
    <location>
        <begin position="33"/>
        <end position="57"/>
    </location>
</feature>
<sequence>MIIFVVIAFSKPSILNSFYTIWISVGEFIGSIISRAIMIVIFYGLFTPVSFILRLFGKDLLRRNLDKNSSSYWIDRETQPGSLKNQF</sequence>
<evidence type="ECO:0000256" key="1">
    <source>
        <dbReference type="SAM" id="Phobius"/>
    </source>
</evidence>
<reference evidence="2 3" key="1">
    <citation type="submission" date="2020-05" db="EMBL/GenBank/DDBJ databases">
        <title>Sulfurimonas marisnigri, sp. nov., and Sulfurimonas baltica, sp. nov., manganese oxide reducing chemolithoautotrophs of the class Epsilonproteobacteria isolated from the pelagic redoxclines of the Black and Baltic Seas and emended description of the genus Sulfurimonas.</title>
        <authorList>
            <person name="Henkel J.V."/>
            <person name="Laudan C."/>
            <person name="Werner J."/>
            <person name="Neu T."/>
            <person name="Plewe S."/>
            <person name="Sproer C."/>
            <person name="Bunk B."/>
            <person name="Schulz-Vogt H.N."/>
        </authorList>
    </citation>
    <scope>NUCLEOTIDE SEQUENCE [LARGE SCALE GENOMIC DNA]</scope>
    <source>
        <strain evidence="2 3">SoZ1</strain>
    </source>
</reference>
<organism evidence="2 3">
    <name type="scientific">Candidatus Sulfurimonas marisnigri</name>
    <dbReference type="NCBI Taxonomy" id="2740405"/>
    <lineage>
        <taxon>Bacteria</taxon>
        <taxon>Pseudomonadati</taxon>
        <taxon>Campylobacterota</taxon>
        <taxon>Epsilonproteobacteria</taxon>
        <taxon>Campylobacterales</taxon>
        <taxon>Sulfurimonadaceae</taxon>
        <taxon>Sulfurimonas</taxon>
    </lineage>
</organism>
<dbReference type="KEGG" id="smas:HUE87_10320"/>
<dbReference type="EMBL" id="CP054493">
    <property type="protein sequence ID" value="QOY54260.1"/>
    <property type="molecule type" value="Genomic_DNA"/>
</dbReference>
<dbReference type="Pfam" id="PF19588">
    <property type="entry name" value="SxtJ"/>
    <property type="match status" value="1"/>
</dbReference>
<gene>
    <name evidence="2" type="ORF">HUE87_10320</name>
</gene>
<keyword evidence="1" id="KW-0812">Transmembrane</keyword>
<dbReference type="InterPro" id="IPR045781">
    <property type="entry name" value="SxtJ"/>
</dbReference>
<name>A0A7S7LZS2_9BACT</name>
<keyword evidence="1" id="KW-0472">Membrane</keyword>
<protein>
    <submittedName>
        <fullName evidence="2">Uncharacterized protein</fullName>
    </submittedName>
</protein>
<proteinExistence type="predicted"/>
<dbReference type="Proteomes" id="UP000593836">
    <property type="component" value="Chromosome"/>
</dbReference>
<keyword evidence="3" id="KW-1185">Reference proteome</keyword>
<evidence type="ECO:0000313" key="3">
    <source>
        <dbReference type="Proteomes" id="UP000593836"/>
    </source>
</evidence>
<accession>A0A7S7LZS2</accession>
<keyword evidence="1" id="KW-1133">Transmembrane helix</keyword>
<dbReference type="AlphaFoldDB" id="A0A7S7LZS2"/>
<evidence type="ECO:0000313" key="2">
    <source>
        <dbReference type="EMBL" id="QOY54260.1"/>
    </source>
</evidence>